<keyword evidence="5" id="KW-1185">Reference proteome</keyword>
<accession>A0AAV2SAN7</accession>
<organism evidence="4 5">
    <name type="scientific">Meganyctiphanes norvegica</name>
    <name type="common">Northern krill</name>
    <name type="synonym">Thysanopoda norvegica</name>
    <dbReference type="NCBI Taxonomy" id="48144"/>
    <lineage>
        <taxon>Eukaryota</taxon>
        <taxon>Metazoa</taxon>
        <taxon>Ecdysozoa</taxon>
        <taxon>Arthropoda</taxon>
        <taxon>Crustacea</taxon>
        <taxon>Multicrustacea</taxon>
        <taxon>Malacostraca</taxon>
        <taxon>Eumalacostraca</taxon>
        <taxon>Eucarida</taxon>
        <taxon>Euphausiacea</taxon>
        <taxon>Euphausiidae</taxon>
        <taxon>Meganyctiphanes</taxon>
    </lineage>
</organism>
<feature type="non-terminal residue" evidence="4">
    <location>
        <position position="481"/>
    </location>
</feature>
<gene>
    <name evidence="4" type="ORF">MNOR_LOCUS34368</name>
</gene>
<evidence type="ECO:0000313" key="5">
    <source>
        <dbReference type="Proteomes" id="UP001497623"/>
    </source>
</evidence>
<sequence>MNILAIFCVLAVSASAQIVGPSGIVRPDGNNVQFTQEQADNYVLVGPSGIVTKDGKNIQLTADSLPVEQAVPAMPLHVVTPQDATRAEQQGLVGPSGIVHPEGNIQFTKEQADNRNVDTKLPVSNSNVPAQTHKSQIKFEQGDQLIFLDGFTQEQVDNFAFVGPSGIVTKDGNNIQFRSRRSAEISRLVGPSGIVDVNGNTQFTIEQAEKFSIDGSLPQANNLKINIPEDSIIGASGIVSPNGNIQFTIEEAEKYNKDKSLPQVNTLKIEIPEGSIVGASGIVSPNGNTQFTLEQAQQFNQESSNAQNIKDVTSVPIFTSPVPAAVSAPAPANSERLVGPSGIVDSSGNIQFTQEQVDNMQTTHNVVSPASSTPNLLSPVLSSLQRSSDNHNQEKNFIVKGSIIEFKQGDNTVVLDGFTQEQVDNFVYIGPSGIVTKDGQNIQLRSRRSAEFTRLVGPSGIVDVNGNTQFTIEQAEEFNKD</sequence>
<evidence type="ECO:0000313" key="4">
    <source>
        <dbReference type="EMBL" id="CAL4173200.1"/>
    </source>
</evidence>
<protein>
    <submittedName>
        <fullName evidence="4">Uncharacterized protein</fullName>
    </submittedName>
</protein>
<keyword evidence="2" id="KW-0677">Repeat</keyword>
<name>A0AAV2SAN7_MEGNR</name>
<reference evidence="4 5" key="1">
    <citation type="submission" date="2024-05" db="EMBL/GenBank/DDBJ databases">
        <authorList>
            <person name="Wallberg A."/>
        </authorList>
    </citation>
    <scope>NUCLEOTIDE SEQUENCE [LARGE SCALE GENOMIC DNA]</scope>
</reference>
<evidence type="ECO:0000256" key="2">
    <source>
        <dbReference type="ARBA" id="ARBA00022737"/>
    </source>
</evidence>
<keyword evidence="1" id="KW-0193">Cuticle</keyword>
<comment type="caution">
    <text evidence="4">The sequence shown here is derived from an EMBL/GenBank/DDBJ whole genome shotgun (WGS) entry which is preliminary data.</text>
</comment>
<dbReference type="AlphaFoldDB" id="A0AAV2SAN7"/>
<dbReference type="GO" id="GO:0042302">
    <property type="term" value="F:structural constituent of cuticle"/>
    <property type="evidence" value="ECO:0007669"/>
    <property type="project" value="UniProtKB-KW"/>
</dbReference>
<feature type="chain" id="PRO_5043774634" evidence="3">
    <location>
        <begin position="17"/>
        <end position="481"/>
    </location>
</feature>
<dbReference type="Pfam" id="PF08140">
    <property type="entry name" value="Cuticle_1"/>
    <property type="match status" value="3"/>
</dbReference>
<evidence type="ECO:0000256" key="1">
    <source>
        <dbReference type="ARBA" id="ARBA00022460"/>
    </source>
</evidence>
<dbReference type="Proteomes" id="UP001497623">
    <property type="component" value="Unassembled WGS sequence"/>
</dbReference>
<feature type="signal peptide" evidence="3">
    <location>
        <begin position="1"/>
        <end position="16"/>
    </location>
</feature>
<keyword evidence="3" id="KW-0732">Signal</keyword>
<evidence type="ECO:0000256" key="3">
    <source>
        <dbReference type="SAM" id="SignalP"/>
    </source>
</evidence>
<dbReference type="EMBL" id="CAXKWB010052656">
    <property type="protein sequence ID" value="CAL4173200.1"/>
    <property type="molecule type" value="Genomic_DNA"/>
</dbReference>
<dbReference type="InterPro" id="IPR012539">
    <property type="entry name" value="Cuticle_1"/>
</dbReference>
<proteinExistence type="predicted"/>